<feature type="compositionally biased region" description="Basic and acidic residues" evidence="1">
    <location>
        <begin position="105"/>
        <end position="128"/>
    </location>
</feature>
<name>A0AA88XMI5_PINIB</name>
<proteinExistence type="predicted"/>
<feature type="region of interest" description="Disordered" evidence="1">
    <location>
        <begin position="32"/>
        <end position="65"/>
    </location>
</feature>
<organism evidence="2 3">
    <name type="scientific">Pinctada imbricata</name>
    <name type="common">Atlantic pearl-oyster</name>
    <name type="synonym">Pinctada martensii</name>
    <dbReference type="NCBI Taxonomy" id="66713"/>
    <lineage>
        <taxon>Eukaryota</taxon>
        <taxon>Metazoa</taxon>
        <taxon>Spiralia</taxon>
        <taxon>Lophotrochozoa</taxon>
        <taxon>Mollusca</taxon>
        <taxon>Bivalvia</taxon>
        <taxon>Autobranchia</taxon>
        <taxon>Pteriomorphia</taxon>
        <taxon>Pterioida</taxon>
        <taxon>Pterioidea</taxon>
        <taxon>Pteriidae</taxon>
        <taxon>Pinctada</taxon>
    </lineage>
</organism>
<sequence length="190" mass="21193">MDQNDKKTKRNRVSNAVMSKIYDEIGDALIDDKTKKSSSIKSTKGKSKGTKEEPGASKTVDGESALAGLSRGSYALLAEPKQTEITETDYACLAGNQNSKKSFKTKRETGHVEAKDGKKVVLRREKSRNQQQEIRVPSDYDTPPPLPTARGKEVTFQESDYQIPPKRMNITISSEEMQQHQTGAEDEKKR</sequence>
<dbReference type="EMBL" id="VSWD01000011">
    <property type="protein sequence ID" value="KAK3088145.1"/>
    <property type="molecule type" value="Genomic_DNA"/>
</dbReference>
<feature type="region of interest" description="Disordered" evidence="1">
    <location>
        <begin position="88"/>
        <end position="165"/>
    </location>
</feature>
<comment type="caution">
    <text evidence="2">The sequence shown here is derived from an EMBL/GenBank/DDBJ whole genome shotgun (WGS) entry which is preliminary data.</text>
</comment>
<dbReference type="Proteomes" id="UP001186944">
    <property type="component" value="Unassembled WGS sequence"/>
</dbReference>
<keyword evidence="3" id="KW-1185">Reference proteome</keyword>
<protein>
    <submittedName>
        <fullName evidence="2">Uncharacterized protein</fullName>
    </submittedName>
</protein>
<evidence type="ECO:0000256" key="1">
    <source>
        <dbReference type="SAM" id="MobiDB-lite"/>
    </source>
</evidence>
<evidence type="ECO:0000313" key="3">
    <source>
        <dbReference type="Proteomes" id="UP001186944"/>
    </source>
</evidence>
<reference evidence="2" key="1">
    <citation type="submission" date="2019-08" db="EMBL/GenBank/DDBJ databases">
        <title>The improved chromosome-level genome for the pearl oyster Pinctada fucata martensii using PacBio sequencing and Hi-C.</title>
        <authorList>
            <person name="Zheng Z."/>
        </authorList>
    </citation>
    <scope>NUCLEOTIDE SEQUENCE</scope>
    <source>
        <strain evidence="2">ZZ-2019</strain>
        <tissue evidence="2">Adductor muscle</tissue>
    </source>
</reference>
<evidence type="ECO:0000313" key="2">
    <source>
        <dbReference type="EMBL" id="KAK3088145.1"/>
    </source>
</evidence>
<dbReference type="AlphaFoldDB" id="A0AA88XMI5"/>
<gene>
    <name evidence="2" type="ORF">FSP39_015351</name>
</gene>
<accession>A0AA88XMI5</accession>